<evidence type="ECO:0000256" key="10">
    <source>
        <dbReference type="ARBA" id="ARBA00049244"/>
    </source>
</evidence>
<keyword evidence="5 11" id="KW-0235">DNA replication</keyword>
<comment type="caution">
    <text evidence="15">The sequence shown here is derived from an EMBL/GenBank/DDBJ whole genome shotgun (WGS) entry which is preliminary data.</text>
</comment>
<dbReference type="HAMAP" id="MF_00356">
    <property type="entry name" value="DNApol_PolC"/>
    <property type="match status" value="1"/>
</dbReference>
<comment type="catalytic activity">
    <reaction evidence="10 11">
        <text>DNA(n) + a 2'-deoxyribonucleoside 5'-triphosphate = DNA(n+1) + diphosphate</text>
        <dbReference type="Rhea" id="RHEA:22508"/>
        <dbReference type="Rhea" id="RHEA-COMP:17339"/>
        <dbReference type="Rhea" id="RHEA-COMP:17340"/>
        <dbReference type="ChEBI" id="CHEBI:33019"/>
        <dbReference type="ChEBI" id="CHEBI:61560"/>
        <dbReference type="ChEBI" id="CHEBI:173112"/>
        <dbReference type="EC" id="2.7.7.7"/>
    </reaction>
</comment>
<comment type="function">
    <text evidence="1 11">Required for replicative DNA synthesis. This DNA polymerase also exhibits 3' to 5' exonuclease activity.</text>
</comment>
<keyword evidence="8 11" id="KW-0269">Exonuclease</keyword>
<dbReference type="NCBIfam" id="TIGR01405">
    <property type="entry name" value="polC_Gram_pos"/>
    <property type="match status" value="1"/>
</dbReference>
<dbReference type="STRING" id="39480.EUAN_05820"/>
<dbReference type="Gene3D" id="3.20.20.140">
    <property type="entry name" value="Metal-dependent hydrolases"/>
    <property type="match status" value="2"/>
</dbReference>
<evidence type="ECO:0000256" key="7">
    <source>
        <dbReference type="ARBA" id="ARBA00022801"/>
    </source>
</evidence>
<gene>
    <name evidence="15" type="primary">polC_1</name>
    <name evidence="11" type="synonym">polC</name>
    <name evidence="15" type="ORF">EUAN_05820</name>
</gene>
<dbReference type="SMART" id="SM00481">
    <property type="entry name" value="POLIIIAc"/>
    <property type="match status" value="1"/>
</dbReference>
<dbReference type="InterPro" id="IPR024754">
    <property type="entry name" value="DNA_PolC-like_N_II"/>
</dbReference>
<organism evidence="15 16">
    <name type="scientific">Andreesenia angusta</name>
    <dbReference type="NCBI Taxonomy" id="39480"/>
    <lineage>
        <taxon>Bacteria</taxon>
        <taxon>Bacillati</taxon>
        <taxon>Bacillota</taxon>
        <taxon>Tissierellia</taxon>
        <taxon>Tissierellales</taxon>
        <taxon>Gottschalkiaceae</taxon>
        <taxon>Andreesenia</taxon>
    </lineage>
</organism>
<evidence type="ECO:0000256" key="3">
    <source>
        <dbReference type="ARBA" id="ARBA00022679"/>
    </source>
</evidence>
<dbReference type="InterPro" id="IPR003141">
    <property type="entry name" value="Pol/His_phosphatase_N"/>
</dbReference>
<comment type="subcellular location">
    <subcellularLocation>
        <location evidence="11">Cytoplasm</location>
    </subcellularLocation>
</comment>
<dbReference type="InterPro" id="IPR011708">
    <property type="entry name" value="DNA_pol3_alpha_NTPase_dom"/>
</dbReference>
<evidence type="ECO:0000256" key="9">
    <source>
        <dbReference type="ARBA" id="ARBA00022932"/>
    </source>
</evidence>
<dbReference type="Gene3D" id="3.30.1900.20">
    <property type="match status" value="2"/>
</dbReference>
<dbReference type="Pfam" id="PF07733">
    <property type="entry name" value="DNA_pol3_alpha"/>
    <property type="match status" value="2"/>
</dbReference>
<dbReference type="Pfam" id="PF11490">
    <property type="entry name" value="DNA_pol3_a_NII"/>
    <property type="match status" value="1"/>
</dbReference>
<evidence type="ECO:0000256" key="2">
    <source>
        <dbReference type="ARBA" id="ARBA00022490"/>
    </source>
</evidence>
<evidence type="ECO:0000256" key="6">
    <source>
        <dbReference type="ARBA" id="ARBA00022722"/>
    </source>
</evidence>
<dbReference type="GO" id="GO:0006261">
    <property type="term" value="P:DNA-templated DNA replication"/>
    <property type="evidence" value="ECO:0007669"/>
    <property type="project" value="UniProtKB-UniRule"/>
</dbReference>
<dbReference type="InterPro" id="IPR029460">
    <property type="entry name" value="DNAPol_HHH"/>
</dbReference>
<evidence type="ECO:0000256" key="1">
    <source>
        <dbReference type="ARBA" id="ARBA00003452"/>
    </source>
</evidence>
<dbReference type="InterPro" id="IPR006308">
    <property type="entry name" value="Pol_III_a_PolC-type_gram_pos"/>
</dbReference>
<dbReference type="InterPro" id="IPR036397">
    <property type="entry name" value="RNaseH_sf"/>
</dbReference>
<evidence type="ECO:0000256" key="11">
    <source>
        <dbReference type="HAMAP-Rule" id="MF_00356"/>
    </source>
</evidence>
<dbReference type="CDD" id="cd07435">
    <property type="entry name" value="PHP_PolIIIA_POLC"/>
    <property type="match status" value="1"/>
</dbReference>
<dbReference type="Gene3D" id="2.40.50.140">
    <property type="entry name" value="Nucleic acid-binding proteins"/>
    <property type="match status" value="1"/>
</dbReference>
<dbReference type="PANTHER" id="PTHR32294">
    <property type="entry name" value="DNA POLYMERASE III SUBUNIT ALPHA"/>
    <property type="match status" value="1"/>
</dbReference>
<dbReference type="GO" id="GO:0005737">
    <property type="term" value="C:cytoplasm"/>
    <property type="evidence" value="ECO:0007669"/>
    <property type="project" value="UniProtKB-SubCell"/>
</dbReference>
<dbReference type="GO" id="GO:0003677">
    <property type="term" value="F:DNA binding"/>
    <property type="evidence" value="ECO:0007669"/>
    <property type="project" value="UniProtKB-UniRule"/>
</dbReference>
<keyword evidence="4 11" id="KW-0548">Nucleotidyltransferase</keyword>
<protein>
    <recommendedName>
        <fullName evidence="11">DNA polymerase III PolC-type</fullName>
        <shortName evidence="11">PolIII</shortName>
        <ecNumber evidence="11">2.7.7.7</ecNumber>
    </recommendedName>
</protein>
<dbReference type="EMBL" id="MKIE01000002">
    <property type="protein sequence ID" value="OHW62798.1"/>
    <property type="molecule type" value="Genomic_DNA"/>
</dbReference>
<dbReference type="Pfam" id="PF00929">
    <property type="entry name" value="RNase_T"/>
    <property type="match status" value="1"/>
</dbReference>
<dbReference type="InterPro" id="IPR012340">
    <property type="entry name" value="NA-bd_OB-fold"/>
</dbReference>
<keyword evidence="16" id="KW-1185">Reference proteome</keyword>
<keyword evidence="3 11" id="KW-0808">Transferase</keyword>
<evidence type="ECO:0000256" key="5">
    <source>
        <dbReference type="ARBA" id="ARBA00022705"/>
    </source>
</evidence>
<dbReference type="CDD" id="cd04484">
    <property type="entry name" value="polC_OBF"/>
    <property type="match status" value="1"/>
</dbReference>
<keyword evidence="2 11" id="KW-0963">Cytoplasm</keyword>
<dbReference type="InterPro" id="IPR040982">
    <property type="entry name" value="DNA_pol3_finger"/>
</dbReference>
<dbReference type="OrthoDB" id="9804290at2"/>
<dbReference type="InterPro" id="IPR044923">
    <property type="entry name" value="PolC_middle_finger_sf"/>
</dbReference>
<name>A0A1S1V878_9FIRM</name>
<accession>A0A1S1V878</accession>
<dbReference type="EC" id="2.7.7.7" evidence="11"/>
<feature type="domain" description="Exonuclease" evidence="13">
    <location>
        <begin position="424"/>
        <end position="590"/>
    </location>
</feature>
<dbReference type="GO" id="GO:0003887">
    <property type="term" value="F:DNA-directed DNA polymerase activity"/>
    <property type="evidence" value="ECO:0007669"/>
    <property type="project" value="UniProtKB-UniRule"/>
</dbReference>
<feature type="domain" description="Polymerase/histidinol phosphatase N-terminal" evidence="14">
    <location>
        <begin position="340"/>
        <end position="407"/>
    </location>
</feature>
<feature type="region of interest" description="Disordered" evidence="12">
    <location>
        <begin position="186"/>
        <end position="218"/>
    </location>
</feature>
<dbReference type="Gene3D" id="1.10.150.700">
    <property type="entry name" value="PolC, middle finger domain"/>
    <property type="match status" value="2"/>
</dbReference>
<keyword evidence="6 11" id="KW-0540">Nuclease</keyword>
<dbReference type="InterPro" id="IPR013520">
    <property type="entry name" value="Ribonucl_H"/>
</dbReference>
<comment type="similarity">
    <text evidence="11">Belongs to the DNA polymerase type-C family. PolC subfamily.</text>
</comment>
<dbReference type="InterPro" id="IPR028112">
    <property type="entry name" value="DNA_PolC-type_N_I"/>
</dbReference>
<dbReference type="Proteomes" id="UP000180254">
    <property type="component" value="Unassembled WGS sequence"/>
</dbReference>
<dbReference type="Pfam" id="PF02811">
    <property type="entry name" value="PHP"/>
    <property type="match status" value="2"/>
</dbReference>
<evidence type="ECO:0000313" key="15">
    <source>
        <dbReference type="EMBL" id="OHW62798.1"/>
    </source>
</evidence>
<dbReference type="CDD" id="cd06127">
    <property type="entry name" value="DEDDh"/>
    <property type="match status" value="1"/>
</dbReference>
<reference evidence="15 16" key="1">
    <citation type="submission" date="2016-09" db="EMBL/GenBank/DDBJ databases">
        <title>Genome sequence of Eubacterium angustum.</title>
        <authorList>
            <person name="Poehlein A."/>
            <person name="Daniel R."/>
        </authorList>
    </citation>
    <scope>NUCLEOTIDE SEQUENCE [LARGE SCALE GENOMIC DNA]</scope>
    <source>
        <strain evidence="15 16">DSM 1989</strain>
    </source>
</reference>
<dbReference type="Pfam" id="PF14579">
    <property type="entry name" value="HHH_6"/>
    <property type="match status" value="1"/>
</dbReference>
<evidence type="ECO:0000256" key="12">
    <source>
        <dbReference type="SAM" id="MobiDB-lite"/>
    </source>
</evidence>
<evidence type="ECO:0000313" key="16">
    <source>
        <dbReference type="Proteomes" id="UP000180254"/>
    </source>
</evidence>
<dbReference type="Pfam" id="PF14480">
    <property type="entry name" value="DNA_pol3_a_NI"/>
    <property type="match status" value="1"/>
</dbReference>
<dbReference type="SMART" id="SM00479">
    <property type="entry name" value="EXOIII"/>
    <property type="match status" value="1"/>
</dbReference>
<dbReference type="GO" id="GO:0008408">
    <property type="term" value="F:3'-5' exonuclease activity"/>
    <property type="evidence" value="ECO:0007669"/>
    <property type="project" value="UniProtKB-UniRule"/>
</dbReference>
<proteinExistence type="inferred from homology"/>
<keyword evidence="9 11" id="KW-0239">DNA-directed DNA polymerase</keyword>
<dbReference type="FunFam" id="3.30.420.10:FF:000045">
    <property type="entry name" value="3'-5' exonuclease DinG"/>
    <property type="match status" value="1"/>
</dbReference>
<evidence type="ECO:0000256" key="4">
    <source>
        <dbReference type="ARBA" id="ARBA00022695"/>
    </source>
</evidence>
<dbReference type="RefSeq" id="WP_071061511.1">
    <property type="nucleotide sequence ID" value="NZ_MKIE01000002.1"/>
</dbReference>
<sequence>MASSIRYVRDLKETVGLDGISEDILEVEIESVNIHKESKTLRVKLNSGKLVLDEDLDRLTSALKRKLSKFDFLSAEISYDFPLEDHFEGYIKNLCSLIKAEIPSSCGWIEGLVISLCGSKITLKTPNELAIARMKLAEISCKIKEKVQSEFGIDVLVEFGKVDQEENPEDYNKRKEAEEQSILERISRGIDASPKSEKQSSATGETGKKSGFTQADNRKKSRALVKKISGERTAISDINIHSGAVITEGEVFDLEKKEIKGNKKIYIFNLTDFKSSVNMKMFVSESQEEEVGSVISNGNYIRVQGDAMYDTFSRQLSVMLKSAEKLARAVRKDESTEKRVELHCHTKMSSMDGVASASSLVKRAIEWGHKAIAITDHGVVQGFPEAMYESGGKDIKVIYGLEGYLVDDGKGVVESPGNRNLNTDYVVFDIETTGFSPRNDSIIEIGAVKIEQGNVVSEFSELIDPKRSLPDKIVELTGITDQMLAGKMEIDQVLPKFLEFAGDSVLVAHNAQFDMSFIRTKARELLGAEVKNTVLDTLSLARAVYPRLKNHKLNTVAKHVGASLENHHRAVDDSRATAQILLKLLEPATESGVETLEGLNEYSLKHRDLRKERSNHIIIYAKDYTGLKNLYKIVSSSHMDHFYRKPRIPRSTLCKFREGLILGTACESGELYGAILKNRPEEEIERIVDFYDFLEIQPIGNNMFLARNGDVSGEEELMDINRKIVELGEKSGKLVVATGDVHFLEPEDEVYRRILMAGQGFSDADDQAPLYFRTTEEMMAEFEYLGPEKCKEVVVENTNRLADMVEDLKPIPDGTYPPEIEGADEELREMNYKKAIGIYGDPLPEIVKDRLDRELNSIISNGYAVLYIISQKLVTKSLRDGYLVGSRGSVGSSLVATMSDITEVNPLPPHYICTECKYSEFVLDGSVGSGVDLEDKTCPKCGIELVKEGHDIPFEVFLGFEGDKEPDIDLNFAGEYQPVAHKYTEELFGRGYVFRAGTIGTVAEKTAYGFVRKYYESKGEDVSGAEISRLVKGCTGIKRTSGQHPGGVMVVPSYKDVFDFTPIQYPADDDSSGVVTTHFDYNAISGRILKLDILGHDVPSIIRMLEDITGVKPEKAPLDDPETKKLFLSTESLGVEPEEIKSEVGTLGIPEFGTKFVRQMLVDTRPTTFSELVRISGLSHGTDVWINNAHELVKAGIAKLNEVICTRDDIMNYLIYSGLDKKKSFKMMEKVRKGKGLTDEEEAYMRENNVPEWYIESCQKIKYMFPKAHAVAYVMMSFRIAYFKVHYPEAFYATYFTTKAADFDAELILKGREVVEQKISELEKLGLEKSAKEKNLLTVLEVALEMYARGFTFERVNLYKSDSDKFTLGEKGILPPLKSLEGVGENAARSIVKERSDGDFISIEDMVIRAKVSKTVVEALRLHGCLDGMPETNQLNLFTI</sequence>
<dbReference type="InterPro" id="IPR006054">
    <property type="entry name" value="DnaQ"/>
</dbReference>
<dbReference type="Gene3D" id="3.30.420.10">
    <property type="entry name" value="Ribonuclease H-like superfamily/Ribonuclease H"/>
    <property type="match status" value="1"/>
</dbReference>
<dbReference type="PANTHER" id="PTHR32294:SF5">
    <property type="entry name" value="DNA POLYMERASE III POLC-TYPE"/>
    <property type="match status" value="1"/>
</dbReference>
<evidence type="ECO:0000259" key="13">
    <source>
        <dbReference type="SMART" id="SM00479"/>
    </source>
</evidence>
<keyword evidence="7 11" id="KW-0378">Hydrolase</keyword>
<evidence type="ECO:0000259" key="14">
    <source>
        <dbReference type="SMART" id="SM00481"/>
    </source>
</evidence>
<dbReference type="InterPro" id="IPR004013">
    <property type="entry name" value="PHP_dom"/>
</dbReference>
<dbReference type="NCBIfam" id="NF001688">
    <property type="entry name" value="PRK00448.1"/>
    <property type="match status" value="1"/>
</dbReference>
<dbReference type="NCBIfam" id="TIGR00573">
    <property type="entry name" value="dnaq"/>
    <property type="match status" value="1"/>
</dbReference>
<dbReference type="InterPro" id="IPR004805">
    <property type="entry name" value="DnaE2/DnaE/PolC"/>
</dbReference>
<evidence type="ECO:0000256" key="8">
    <source>
        <dbReference type="ARBA" id="ARBA00022839"/>
    </source>
</evidence>
<dbReference type="Gene3D" id="1.10.150.870">
    <property type="match status" value="1"/>
</dbReference>
<dbReference type="Pfam" id="PF17657">
    <property type="entry name" value="DNA_pol3_finger"/>
    <property type="match status" value="1"/>
</dbReference>
<dbReference type="SUPFAM" id="SSF53098">
    <property type="entry name" value="Ribonuclease H-like"/>
    <property type="match status" value="1"/>
</dbReference>
<dbReference type="InterPro" id="IPR012337">
    <property type="entry name" value="RNaseH-like_sf"/>
</dbReference>